<dbReference type="GO" id="GO:0003677">
    <property type="term" value="F:DNA binding"/>
    <property type="evidence" value="ECO:0007669"/>
    <property type="project" value="UniProtKB-KW"/>
</dbReference>
<evidence type="ECO:0000259" key="1">
    <source>
        <dbReference type="Pfam" id="PF03551"/>
    </source>
</evidence>
<gene>
    <name evidence="2" type="ORF">J2T22_002321</name>
</gene>
<proteinExistence type="predicted"/>
<keyword evidence="2" id="KW-0238">DNA-binding</keyword>
<feature type="domain" description="Transcription regulator PadR N-terminal" evidence="1">
    <location>
        <begin position="47"/>
        <end position="115"/>
    </location>
</feature>
<dbReference type="InterPro" id="IPR036390">
    <property type="entry name" value="WH_DNA-bd_sf"/>
</dbReference>
<dbReference type="EMBL" id="JAUSSY010000007">
    <property type="protein sequence ID" value="MDQ0119134.1"/>
    <property type="molecule type" value="Genomic_DNA"/>
</dbReference>
<dbReference type="Gene3D" id="1.10.10.10">
    <property type="entry name" value="Winged helix-like DNA-binding domain superfamily/Winged helix DNA-binding domain"/>
    <property type="match status" value="1"/>
</dbReference>
<dbReference type="Pfam" id="PF03551">
    <property type="entry name" value="PadR"/>
    <property type="match status" value="1"/>
</dbReference>
<protein>
    <submittedName>
        <fullName evidence="2">DNA-binding PadR family transcriptional regulator</fullName>
    </submittedName>
</protein>
<reference evidence="2 3" key="1">
    <citation type="submission" date="2023-07" db="EMBL/GenBank/DDBJ databases">
        <title>Sorghum-associated microbial communities from plants grown in Nebraska, USA.</title>
        <authorList>
            <person name="Schachtman D."/>
        </authorList>
    </citation>
    <scope>NUCLEOTIDE SEQUENCE [LARGE SCALE GENOMIC DNA]</scope>
    <source>
        <strain evidence="2 3">DS994</strain>
    </source>
</reference>
<dbReference type="PANTHER" id="PTHR43252:SF2">
    <property type="entry name" value="TRANSCRIPTION REGULATOR, PADR-LIKE FAMILY"/>
    <property type="match status" value="1"/>
</dbReference>
<dbReference type="InterPro" id="IPR036388">
    <property type="entry name" value="WH-like_DNA-bd_sf"/>
</dbReference>
<evidence type="ECO:0000313" key="3">
    <source>
        <dbReference type="Proteomes" id="UP001226389"/>
    </source>
</evidence>
<dbReference type="InterPro" id="IPR005149">
    <property type="entry name" value="Tscrpt_reg_PadR_N"/>
</dbReference>
<dbReference type="PANTHER" id="PTHR43252">
    <property type="entry name" value="TRANSCRIPTIONAL REGULATOR YQJI"/>
    <property type="match status" value="1"/>
</dbReference>
<evidence type="ECO:0000313" key="2">
    <source>
        <dbReference type="EMBL" id="MDQ0119134.1"/>
    </source>
</evidence>
<accession>A0ABT9UHK7</accession>
<comment type="caution">
    <text evidence="2">The sequence shown here is derived from an EMBL/GenBank/DDBJ whole genome shotgun (WGS) entry which is preliminary data.</text>
</comment>
<sequence length="180" mass="19217">MMRASYPAGGFGGNNLDGMWQAVEELRSRFEKRAGTRAGKGEVRTAVLALLAERPMHGYQIIREIEERSGGSWKPSAGSVYPTLQLLADEGSITAEESNGRKIYSLTEAGREEVAAHHGVAPWDPAGPLPGGVASLPKAGIELAQAAAQVGRTGTQEQVHQAVAVLDEARRRLYAILAQD</sequence>
<dbReference type="SUPFAM" id="SSF46785">
    <property type="entry name" value="Winged helix' DNA-binding domain"/>
    <property type="match status" value="1"/>
</dbReference>
<keyword evidence="3" id="KW-1185">Reference proteome</keyword>
<name>A0ABT9UHK7_9MICC</name>
<dbReference type="Proteomes" id="UP001226389">
    <property type="component" value="Unassembled WGS sequence"/>
</dbReference>
<organism evidence="2 3">
    <name type="scientific">Pseudarthrobacter defluvii</name>
    <dbReference type="NCBI Taxonomy" id="410837"/>
    <lineage>
        <taxon>Bacteria</taxon>
        <taxon>Bacillati</taxon>
        <taxon>Actinomycetota</taxon>
        <taxon>Actinomycetes</taxon>
        <taxon>Micrococcales</taxon>
        <taxon>Micrococcaceae</taxon>
        <taxon>Pseudarthrobacter</taxon>
    </lineage>
</organism>